<dbReference type="HOGENOM" id="CLU_535464_0_0_1"/>
<evidence type="ECO:0000259" key="1">
    <source>
        <dbReference type="SMART" id="SM01293"/>
    </source>
</evidence>
<protein>
    <submittedName>
        <fullName evidence="2">Eukaryotic protein implicated in cell cycle regulation</fullName>
    </submittedName>
</protein>
<dbReference type="InterPro" id="IPR040185">
    <property type="entry name" value="Far11/STRP"/>
</dbReference>
<evidence type="ECO:0000313" key="3">
    <source>
        <dbReference type="JaponicusDB" id="SJAG_03508"/>
    </source>
</evidence>
<dbReference type="SMART" id="SM01293">
    <property type="entry name" value="DUF3402"/>
    <property type="match status" value="1"/>
</dbReference>
<keyword evidence="4" id="KW-1185">Reference proteome</keyword>
<dbReference type="GeneID" id="7048768"/>
<dbReference type="OrthoDB" id="18234at2759"/>
<dbReference type="RefSeq" id="XP_002174652.2">
    <property type="nucleotide sequence ID" value="XM_002174616.2"/>
</dbReference>
<dbReference type="STRING" id="402676.B6K4F2"/>
<dbReference type="PANTHER" id="PTHR13239">
    <property type="entry name" value="PROTEIN REQUIRED FOR HYPHAL ANASTOMOSIS HAM-2"/>
    <property type="match status" value="1"/>
</dbReference>
<dbReference type="JaponicusDB" id="SJAG_03508">
    <property type="gene designation" value="csc2"/>
</dbReference>
<sequence length="509" mass="59378">MLDGPFISDIDETVDFFAQDISLYQIILTINNSFSTHGTGKPAEENLLYVRNSKKNYYQESQIQSAPVLNTGAVPASIIQAGNTHSETVHLSRQYRQLATEYKYMRHEAMQMNLGMQTAKRKQPDASTECPFLMRINSLYSQCFEYFGLFIHTCANIIYQMANVESDFLLEALSQTTAEAQRKSFESSAIDDSNSEENWVPQDYATASPSFDFSEPISSLPGRERLRKQVIVLFSLTSFILRLLKLFKQSHILQYEYLNKLLYDHRFPDVITHYFLCVNSPYNMQQVDKQDRKGFFYFASHFYMGDKGPDALEPKQHSCRSVLTTENMLQILSKLTKNKSYRLRQLSTTSLSNILLNFMDIKCDVVQHRAIKMLRSIYPFLDSKWKQANIRATTQVFLHSSPELLESWMYCDDDQTEVAIHAFEEKLIRLLVRTFHKRNYPETVRRIANYEALEEQSLEQCFKKSEVRAWALWRIPDSLWRYTTSIAHEDTDFLTNELRRMGIQETLPL</sequence>
<name>B6K4F2_SCHJY</name>
<evidence type="ECO:0000313" key="2">
    <source>
        <dbReference type="EMBL" id="EEB08359.2"/>
    </source>
</evidence>
<dbReference type="Proteomes" id="UP000001744">
    <property type="component" value="Unassembled WGS sequence"/>
</dbReference>
<accession>B6K4F2</accession>
<dbReference type="VEuPathDB" id="FungiDB:SJAG_03508"/>
<organism evidence="2 4">
    <name type="scientific">Schizosaccharomyces japonicus (strain yFS275 / FY16936)</name>
    <name type="common">Fission yeast</name>
    <dbReference type="NCBI Taxonomy" id="402676"/>
    <lineage>
        <taxon>Eukaryota</taxon>
        <taxon>Fungi</taxon>
        <taxon>Dikarya</taxon>
        <taxon>Ascomycota</taxon>
        <taxon>Taphrinomycotina</taxon>
        <taxon>Schizosaccharomycetes</taxon>
        <taxon>Schizosaccharomycetales</taxon>
        <taxon>Schizosaccharomycetaceae</taxon>
        <taxon>Schizosaccharomyces</taxon>
    </lineage>
</organism>
<gene>
    <name evidence="3" type="primary">csc2</name>
    <name evidence="2" type="ORF">SJAG_03508</name>
</gene>
<proteinExistence type="predicted"/>
<feature type="domain" description="Far11/STRP C-terminal" evidence="1">
    <location>
        <begin position="75"/>
        <end position="466"/>
    </location>
</feature>
<dbReference type="AlphaFoldDB" id="B6K4F2"/>
<evidence type="ECO:0000313" key="4">
    <source>
        <dbReference type="Proteomes" id="UP000001744"/>
    </source>
</evidence>
<dbReference type="PANTHER" id="PTHR13239:SF4">
    <property type="entry name" value="AT25231P"/>
    <property type="match status" value="1"/>
</dbReference>
<dbReference type="Pfam" id="PF11882">
    <property type="entry name" value="DUF3402"/>
    <property type="match status" value="2"/>
</dbReference>
<dbReference type="eggNOG" id="KOG3680">
    <property type="taxonomic scope" value="Eukaryota"/>
</dbReference>
<dbReference type="EMBL" id="KE651167">
    <property type="protein sequence ID" value="EEB08359.2"/>
    <property type="molecule type" value="Genomic_DNA"/>
</dbReference>
<reference evidence="2 4" key="1">
    <citation type="journal article" date="2011" name="Science">
        <title>Comparative functional genomics of the fission yeasts.</title>
        <authorList>
            <person name="Rhind N."/>
            <person name="Chen Z."/>
            <person name="Yassour M."/>
            <person name="Thompson D.A."/>
            <person name="Haas B.J."/>
            <person name="Habib N."/>
            <person name="Wapinski I."/>
            <person name="Roy S."/>
            <person name="Lin M.F."/>
            <person name="Heiman D.I."/>
            <person name="Young S.K."/>
            <person name="Furuya K."/>
            <person name="Guo Y."/>
            <person name="Pidoux A."/>
            <person name="Chen H.M."/>
            <person name="Robbertse B."/>
            <person name="Goldberg J.M."/>
            <person name="Aoki K."/>
            <person name="Bayne E.H."/>
            <person name="Berlin A.M."/>
            <person name="Desjardins C.A."/>
            <person name="Dobbs E."/>
            <person name="Dukaj L."/>
            <person name="Fan L."/>
            <person name="FitzGerald M.G."/>
            <person name="French C."/>
            <person name="Gujja S."/>
            <person name="Hansen K."/>
            <person name="Keifenheim D."/>
            <person name="Levin J.Z."/>
            <person name="Mosher R.A."/>
            <person name="Mueller C.A."/>
            <person name="Pfiffner J."/>
            <person name="Priest M."/>
            <person name="Russ C."/>
            <person name="Smialowska A."/>
            <person name="Swoboda P."/>
            <person name="Sykes S.M."/>
            <person name="Vaughn M."/>
            <person name="Vengrova S."/>
            <person name="Yoder R."/>
            <person name="Zeng Q."/>
            <person name="Allshire R."/>
            <person name="Baulcombe D."/>
            <person name="Birren B.W."/>
            <person name="Brown W."/>
            <person name="Ekwall K."/>
            <person name="Kellis M."/>
            <person name="Leatherwood J."/>
            <person name="Levin H."/>
            <person name="Margalit H."/>
            <person name="Martienssen R."/>
            <person name="Nieduszynski C.A."/>
            <person name="Spatafora J.W."/>
            <person name="Friedman N."/>
            <person name="Dalgaard J.Z."/>
            <person name="Baumann P."/>
            <person name="Niki H."/>
            <person name="Regev A."/>
            <person name="Nusbaum C."/>
        </authorList>
    </citation>
    <scope>NUCLEOTIDE SEQUENCE [LARGE SCALE GENOMIC DNA]</scope>
    <source>
        <strain evidence="4">yFS275 / FY16936</strain>
    </source>
</reference>
<dbReference type="InterPro" id="IPR021819">
    <property type="entry name" value="Far11/STRP_C"/>
</dbReference>